<accession>A0A9N7YN89</accession>
<protein>
    <submittedName>
        <fullName evidence="2">Uncharacterized protein</fullName>
    </submittedName>
</protein>
<keyword evidence="3" id="KW-1185">Reference proteome</keyword>
<organism evidence="2 3">
    <name type="scientific">Pleuronectes platessa</name>
    <name type="common">European plaice</name>
    <dbReference type="NCBI Taxonomy" id="8262"/>
    <lineage>
        <taxon>Eukaryota</taxon>
        <taxon>Metazoa</taxon>
        <taxon>Chordata</taxon>
        <taxon>Craniata</taxon>
        <taxon>Vertebrata</taxon>
        <taxon>Euteleostomi</taxon>
        <taxon>Actinopterygii</taxon>
        <taxon>Neopterygii</taxon>
        <taxon>Teleostei</taxon>
        <taxon>Neoteleostei</taxon>
        <taxon>Acanthomorphata</taxon>
        <taxon>Carangaria</taxon>
        <taxon>Pleuronectiformes</taxon>
        <taxon>Pleuronectoidei</taxon>
        <taxon>Pleuronectidae</taxon>
        <taxon>Pleuronectes</taxon>
    </lineage>
</organism>
<dbReference type="AlphaFoldDB" id="A0A9N7YN89"/>
<evidence type="ECO:0000256" key="1">
    <source>
        <dbReference type="SAM" id="MobiDB-lite"/>
    </source>
</evidence>
<dbReference type="Proteomes" id="UP001153269">
    <property type="component" value="Unassembled WGS sequence"/>
</dbReference>
<evidence type="ECO:0000313" key="3">
    <source>
        <dbReference type="Proteomes" id="UP001153269"/>
    </source>
</evidence>
<gene>
    <name evidence="2" type="ORF">PLEPLA_LOCUS19533</name>
</gene>
<dbReference type="EMBL" id="CADEAL010001339">
    <property type="protein sequence ID" value="CAB1431476.1"/>
    <property type="molecule type" value="Genomic_DNA"/>
</dbReference>
<evidence type="ECO:0000313" key="2">
    <source>
        <dbReference type="EMBL" id="CAB1431476.1"/>
    </source>
</evidence>
<comment type="caution">
    <text evidence="2">The sequence shown here is derived from an EMBL/GenBank/DDBJ whole genome shotgun (WGS) entry which is preliminary data.</text>
</comment>
<feature type="region of interest" description="Disordered" evidence="1">
    <location>
        <begin position="1"/>
        <end position="30"/>
    </location>
</feature>
<proteinExistence type="predicted"/>
<reference evidence="2" key="1">
    <citation type="submission" date="2020-03" db="EMBL/GenBank/DDBJ databases">
        <authorList>
            <person name="Weist P."/>
        </authorList>
    </citation>
    <scope>NUCLEOTIDE SEQUENCE</scope>
</reference>
<sequence>MEDVAVASGSIGGTVPSDVPPPPGTQVDPSQAVLSQDALLFTLWLSEGDKDGTKGHPVDNCLLSARPSRSPACVSARPSEAASEDRLCPSSWTKDGLITSRSLCPLKVVSGTRGPVKEDASELGLSCHVTRQDTFRGGVSLETTGQRPRLPRRSRSRPRPPVPHLQDWLTTEAGDL</sequence>
<name>A0A9N7YN89_PLEPL</name>
<feature type="region of interest" description="Disordered" evidence="1">
    <location>
        <begin position="136"/>
        <end position="176"/>
    </location>
</feature>
<feature type="compositionally biased region" description="Basic residues" evidence="1">
    <location>
        <begin position="149"/>
        <end position="158"/>
    </location>
</feature>